<sequence length="97" mass="10771">MSAISDFLSGLPTYNEENFSRYSGAGNSATSKRPSTYVPTTESPSEILIVNDETNVLIRYLARKWAKESRGKKRCSLISTSSCSKKRRRVEGDDDSA</sequence>
<keyword evidence="7" id="KW-1185">Reference proteome</keyword>
<evidence type="ECO:0000256" key="4">
    <source>
        <dbReference type="SAM" id="MobiDB-lite"/>
    </source>
</evidence>
<dbReference type="InterPro" id="IPR018276">
    <property type="entry name" value="DDA1_dom"/>
</dbReference>
<dbReference type="Proteomes" id="UP000466442">
    <property type="component" value="Linkage Group LG16"/>
</dbReference>
<proteinExistence type="inferred from homology"/>
<organism evidence="6 7">
    <name type="scientific">Apolygus lucorum</name>
    <name type="common">Small green plant bug</name>
    <name type="synonym">Lygocoris lucorum</name>
    <dbReference type="NCBI Taxonomy" id="248454"/>
    <lineage>
        <taxon>Eukaryota</taxon>
        <taxon>Metazoa</taxon>
        <taxon>Ecdysozoa</taxon>
        <taxon>Arthropoda</taxon>
        <taxon>Hexapoda</taxon>
        <taxon>Insecta</taxon>
        <taxon>Pterygota</taxon>
        <taxon>Neoptera</taxon>
        <taxon>Paraneoptera</taxon>
        <taxon>Hemiptera</taxon>
        <taxon>Heteroptera</taxon>
        <taxon>Panheteroptera</taxon>
        <taxon>Cimicomorpha</taxon>
        <taxon>Miridae</taxon>
        <taxon>Mirini</taxon>
        <taxon>Apolygus</taxon>
    </lineage>
</organism>
<dbReference type="Pfam" id="PF10172">
    <property type="entry name" value="DDA1"/>
    <property type="match status" value="1"/>
</dbReference>
<dbReference type="OrthoDB" id="8598182at2759"/>
<comment type="function">
    <text evidence="3">Functions as a component of numerous distinct DCX (DDB1-CUL4-X-box) E3 ubiquitin-protein ligase complexes which mediate the ubiquitination and subsequent proteasomal degradation of target proteins. In the DCX complexes, acts as a scaffolding subunit required to stabilize the complex.</text>
</comment>
<name>A0A8S9WPW0_APOLU</name>
<evidence type="ECO:0000256" key="3">
    <source>
        <dbReference type="ARBA" id="ARBA00045586"/>
    </source>
</evidence>
<dbReference type="GO" id="GO:0032436">
    <property type="term" value="P:positive regulation of proteasomal ubiquitin-dependent protein catabolic process"/>
    <property type="evidence" value="ECO:0007669"/>
    <property type="project" value="TreeGrafter"/>
</dbReference>
<dbReference type="AlphaFoldDB" id="A0A8S9WPW0"/>
<evidence type="ECO:0000313" key="6">
    <source>
        <dbReference type="EMBL" id="KAF6198171.1"/>
    </source>
</evidence>
<dbReference type="EMBL" id="WIXP02000016">
    <property type="protein sequence ID" value="KAF6198171.1"/>
    <property type="molecule type" value="Genomic_DNA"/>
</dbReference>
<protein>
    <recommendedName>
        <fullName evidence="2">DET1- and DDB1-associated protein 1</fullName>
    </recommendedName>
</protein>
<evidence type="ECO:0000259" key="5">
    <source>
        <dbReference type="Pfam" id="PF10172"/>
    </source>
</evidence>
<evidence type="ECO:0000313" key="7">
    <source>
        <dbReference type="Proteomes" id="UP000466442"/>
    </source>
</evidence>
<dbReference type="PANTHER" id="PTHR31879">
    <property type="entry name" value="DET1- AND DDB1-ASSOCIATED PROTEIN 1"/>
    <property type="match status" value="1"/>
</dbReference>
<accession>A0A8S9WPW0</accession>
<evidence type="ECO:0000256" key="2">
    <source>
        <dbReference type="ARBA" id="ARBA00018256"/>
    </source>
</evidence>
<dbReference type="InterPro" id="IPR033575">
    <property type="entry name" value="DDA1-like"/>
</dbReference>
<reference evidence="6" key="1">
    <citation type="journal article" date="2021" name="Mol. Ecol. Resour.">
        <title>Apolygus lucorum genome provides insights into omnivorousness and mesophyll feeding.</title>
        <authorList>
            <person name="Liu Y."/>
            <person name="Liu H."/>
            <person name="Wang H."/>
            <person name="Huang T."/>
            <person name="Liu B."/>
            <person name="Yang B."/>
            <person name="Yin L."/>
            <person name="Li B."/>
            <person name="Zhang Y."/>
            <person name="Zhang S."/>
            <person name="Jiang F."/>
            <person name="Zhang X."/>
            <person name="Ren Y."/>
            <person name="Wang B."/>
            <person name="Wang S."/>
            <person name="Lu Y."/>
            <person name="Wu K."/>
            <person name="Fan W."/>
            <person name="Wang G."/>
        </authorList>
    </citation>
    <scope>NUCLEOTIDE SEQUENCE</scope>
    <source>
        <strain evidence="6">12Hb</strain>
    </source>
</reference>
<gene>
    <name evidence="6" type="ORF">GE061_007918</name>
</gene>
<comment type="caution">
    <text evidence="6">The sequence shown here is derived from an EMBL/GenBank/DDBJ whole genome shotgun (WGS) entry which is preliminary data.</text>
</comment>
<dbReference type="GO" id="GO:0080008">
    <property type="term" value="C:Cul4-RING E3 ubiquitin ligase complex"/>
    <property type="evidence" value="ECO:0007669"/>
    <property type="project" value="TreeGrafter"/>
</dbReference>
<dbReference type="PANTHER" id="PTHR31879:SF2">
    <property type="entry name" value="DET1- AND DDB1-ASSOCIATED PROTEIN 1"/>
    <property type="match status" value="1"/>
</dbReference>
<feature type="region of interest" description="Disordered" evidence="4">
    <location>
        <begin position="21"/>
        <end position="42"/>
    </location>
</feature>
<feature type="domain" description="DET1- and DDB1-associated protein 1" evidence="5">
    <location>
        <begin position="6"/>
        <end position="67"/>
    </location>
</feature>
<evidence type="ECO:0000256" key="1">
    <source>
        <dbReference type="ARBA" id="ARBA00008042"/>
    </source>
</evidence>
<comment type="similarity">
    <text evidence="1">Belongs to the DDA1 family.</text>
</comment>